<sequence>MPLVNTRLDGEILLIGINRPEKRNCVNHATAIALVKAFERFNRDPANAVTDDRFPNEYRYLGPSIIPLEKPLIVAVEGYAVAGGLELSLMADIRVCSRSAKFGVFCRRHGVPLIDGGTVRLPRIIGLGR</sequence>
<dbReference type="Gene3D" id="3.90.226.10">
    <property type="entry name" value="2-enoyl-CoA Hydratase, Chain A, domain 1"/>
    <property type="match status" value="1"/>
</dbReference>
<protein>
    <submittedName>
        <fullName evidence="4">Enoyl-CoA hydratase/isomerase family protein</fullName>
    </submittedName>
</protein>
<accession>A0A0N4YW16</accession>
<dbReference type="Proteomes" id="UP000271162">
    <property type="component" value="Unassembled WGS sequence"/>
</dbReference>
<reference evidence="2 3" key="2">
    <citation type="submission" date="2018-11" db="EMBL/GenBank/DDBJ databases">
        <authorList>
            <consortium name="Pathogen Informatics"/>
        </authorList>
    </citation>
    <scope>NUCLEOTIDE SEQUENCE [LARGE SCALE GENOMIC DNA]</scope>
</reference>
<evidence type="ECO:0000313" key="2">
    <source>
        <dbReference type="EMBL" id="VDL85225.1"/>
    </source>
</evidence>
<evidence type="ECO:0000256" key="1">
    <source>
        <dbReference type="ARBA" id="ARBA00005254"/>
    </source>
</evidence>
<gene>
    <name evidence="2" type="ORF">NBR_LOCUS21439</name>
</gene>
<dbReference type="Gene3D" id="3.30.300.220">
    <property type="match status" value="1"/>
</dbReference>
<dbReference type="AlphaFoldDB" id="A0A0N4YW16"/>
<comment type="similarity">
    <text evidence="1">Belongs to the enoyl-CoA hydratase/isomerase family.</text>
</comment>
<name>A0A0N4YW16_NIPBR</name>
<evidence type="ECO:0000313" key="4">
    <source>
        <dbReference type="WBParaSite" id="NBR_0002143801-mRNA-1"/>
    </source>
</evidence>
<dbReference type="InterPro" id="IPR029045">
    <property type="entry name" value="ClpP/crotonase-like_dom_sf"/>
</dbReference>
<keyword evidence="3" id="KW-1185">Reference proteome</keyword>
<dbReference type="STRING" id="27835.A0A0N4YW16"/>
<dbReference type="EMBL" id="UYSL01026336">
    <property type="protein sequence ID" value="VDL85225.1"/>
    <property type="molecule type" value="Genomic_DNA"/>
</dbReference>
<dbReference type="InterPro" id="IPR001753">
    <property type="entry name" value="Enoyl-CoA_hydra/iso"/>
</dbReference>
<dbReference type="PANTHER" id="PTHR43802">
    <property type="entry name" value="ENOYL-COA HYDRATASE"/>
    <property type="match status" value="1"/>
</dbReference>
<dbReference type="PANTHER" id="PTHR43802:SF1">
    <property type="entry name" value="IP11341P-RELATED"/>
    <property type="match status" value="1"/>
</dbReference>
<dbReference type="WBParaSite" id="NBR_0002143801-mRNA-1">
    <property type="protein sequence ID" value="NBR_0002143801-mRNA-1"/>
    <property type="gene ID" value="NBR_0002143801"/>
</dbReference>
<dbReference type="Pfam" id="PF00378">
    <property type="entry name" value="ECH_1"/>
    <property type="match status" value="1"/>
</dbReference>
<proteinExistence type="inferred from homology"/>
<organism evidence="4">
    <name type="scientific">Nippostrongylus brasiliensis</name>
    <name type="common">Rat hookworm</name>
    <dbReference type="NCBI Taxonomy" id="27835"/>
    <lineage>
        <taxon>Eukaryota</taxon>
        <taxon>Metazoa</taxon>
        <taxon>Ecdysozoa</taxon>
        <taxon>Nematoda</taxon>
        <taxon>Chromadorea</taxon>
        <taxon>Rhabditida</taxon>
        <taxon>Rhabditina</taxon>
        <taxon>Rhabditomorpha</taxon>
        <taxon>Strongyloidea</taxon>
        <taxon>Heligmosomidae</taxon>
        <taxon>Nippostrongylus</taxon>
    </lineage>
</organism>
<evidence type="ECO:0000313" key="3">
    <source>
        <dbReference type="Proteomes" id="UP000271162"/>
    </source>
</evidence>
<reference evidence="4" key="1">
    <citation type="submission" date="2017-02" db="UniProtKB">
        <authorList>
            <consortium name="WormBaseParasite"/>
        </authorList>
    </citation>
    <scope>IDENTIFICATION</scope>
</reference>
<dbReference type="SUPFAM" id="SSF52096">
    <property type="entry name" value="ClpP/crotonase"/>
    <property type="match status" value="1"/>
</dbReference>
<dbReference type="CDD" id="cd06558">
    <property type="entry name" value="crotonase-like"/>
    <property type="match status" value="1"/>
</dbReference>